<accession>A0A2S8NUZ1</accession>
<protein>
    <submittedName>
        <fullName evidence="7">Citrate lyase subunit beta</fullName>
    </submittedName>
</protein>
<evidence type="ECO:0000256" key="4">
    <source>
        <dbReference type="PIRSR" id="PIRSR015582-1"/>
    </source>
</evidence>
<gene>
    <name evidence="7" type="ORF">C6B37_01325</name>
</gene>
<evidence type="ECO:0000256" key="3">
    <source>
        <dbReference type="ARBA" id="ARBA00022842"/>
    </source>
</evidence>
<dbReference type="GO" id="GO:0000287">
    <property type="term" value="F:magnesium ion binding"/>
    <property type="evidence" value="ECO:0007669"/>
    <property type="project" value="TreeGrafter"/>
</dbReference>
<dbReference type="Pfam" id="PF03328">
    <property type="entry name" value="HpcH_HpaI"/>
    <property type="match status" value="1"/>
</dbReference>
<evidence type="ECO:0000256" key="2">
    <source>
        <dbReference type="ARBA" id="ARBA00022723"/>
    </source>
</evidence>
<evidence type="ECO:0000313" key="8">
    <source>
        <dbReference type="Proteomes" id="UP000238672"/>
    </source>
</evidence>
<evidence type="ECO:0000313" key="7">
    <source>
        <dbReference type="EMBL" id="PQP79749.1"/>
    </source>
</evidence>
<dbReference type="AlphaFoldDB" id="A0A2S8NUZ1"/>
<comment type="cofactor">
    <cofactor evidence="1">
        <name>Mg(2+)</name>
        <dbReference type="ChEBI" id="CHEBI:18420"/>
    </cofactor>
</comment>
<dbReference type="PIRSF" id="PIRSF015582">
    <property type="entry name" value="Cit_lyase_B"/>
    <property type="match status" value="1"/>
</dbReference>
<feature type="binding site" evidence="4">
    <location>
        <position position="70"/>
    </location>
    <ligand>
        <name>substrate</name>
    </ligand>
</feature>
<organism evidence="7 8">
    <name type="scientific">Candidatus Phytoplasma phoenicium</name>
    <dbReference type="NCBI Taxonomy" id="198422"/>
    <lineage>
        <taxon>Bacteria</taxon>
        <taxon>Bacillati</taxon>
        <taxon>Mycoplasmatota</taxon>
        <taxon>Mollicutes</taxon>
        <taxon>Acholeplasmatales</taxon>
        <taxon>Acholeplasmataceae</taxon>
        <taxon>Candidatus Phytoplasma</taxon>
        <taxon>16SrIX (Pigeon pea witches'-broom group)</taxon>
    </lineage>
</organism>
<comment type="caution">
    <text evidence="7">The sequence shown here is derived from an EMBL/GenBank/DDBJ whole genome shotgun (WGS) entry which is preliminary data.</text>
</comment>
<dbReference type="Proteomes" id="UP000238672">
    <property type="component" value="Unassembled WGS sequence"/>
</dbReference>
<feature type="binding site" evidence="5">
    <location>
        <position position="132"/>
    </location>
    <ligand>
        <name>Mg(2+)</name>
        <dbReference type="ChEBI" id="CHEBI:18420"/>
    </ligand>
</feature>
<feature type="domain" description="HpcH/HpaI aldolase/citrate lyase" evidence="6">
    <location>
        <begin position="7"/>
        <end position="227"/>
    </location>
</feature>
<dbReference type="GO" id="GO:0016829">
    <property type="term" value="F:lyase activity"/>
    <property type="evidence" value="ECO:0007669"/>
    <property type="project" value="UniProtKB-KW"/>
</dbReference>
<keyword evidence="2 5" id="KW-0479">Metal-binding</keyword>
<dbReference type="InterPro" id="IPR040442">
    <property type="entry name" value="Pyrv_kinase-like_dom_sf"/>
</dbReference>
<reference evidence="7 8" key="1">
    <citation type="submission" date="2018-02" db="EMBL/GenBank/DDBJ databases">
        <title>Metagenomics reveals mixed infection of spiroplasma and phytoplasma in chicory.</title>
        <authorList>
            <person name="Polano C."/>
            <person name="Moruzzi S."/>
            <person name="Ermacora P."/>
            <person name="Ferrini F."/>
            <person name="Martini M."/>
            <person name="Firrao G."/>
        </authorList>
    </citation>
    <scope>NUCLEOTIDE SEQUENCE [LARGE SCALE GENOMIC DNA]</scope>
    <source>
        <strain evidence="7 8">ChiP</strain>
    </source>
</reference>
<proteinExistence type="predicted"/>
<sequence>MKQIIRRNMLFVPGNTPSLFKDIIFYKPDTVMFDLEDSISFEQKDAARQLTCRMINYFGYEKFDIETAVRINHWNTSFYSQDLEAVVNSKAQMIRLPKIETKEEIWKVVQDIEKIEKSIQRKDKIVLFCAIESAKGVLNAIEIAQASNRVVGIALGGVDYLFDLQATRTEQRHELLFARQMLVHAARAAKIDVFDCIYGKVRDLVGLEKETKFAKELGFSGKSAIHPSQLDIIKKVFAPTTEEIENALKIINAYQIHLQKGQGVFTIDGQMIDLPFVEHARKLLIESKIPISLSLNDEIRK</sequence>
<keyword evidence="3 5" id="KW-0460">Magnesium</keyword>
<dbReference type="Gene3D" id="3.20.20.60">
    <property type="entry name" value="Phosphoenolpyruvate-binding domains"/>
    <property type="match status" value="1"/>
</dbReference>
<keyword evidence="7" id="KW-0456">Lyase</keyword>
<evidence type="ECO:0000256" key="1">
    <source>
        <dbReference type="ARBA" id="ARBA00001946"/>
    </source>
</evidence>
<evidence type="ECO:0000256" key="5">
    <source>
        <dbReference type="PIRSR" id="PIRSR015582-2"/>
    </source>
</evidence>
<dbReference type="GO" id="GO:0006107">
    <property type="term" value="P:oxaloacetate metabolic process"/>
    <property type="evidence" value="ECO:0007669"/>
    <property type="project" value="TreeGrafter"/>
</dbReference>
<evidence type="ECO:0000259" key="6">
    <source>
        <dbReference type="Pfam" id="PF03328"/>
    </source>
</evidence>
<dbReference type="InterPro" id="IPR011206">
    <property type="entry name" value="Citrate_lyase_beta/mcl1/mcl2"/>
</dbReference>
<dbReference type="PANTHER" id="PTHR32308">
    <property type="entry name" value="LYASE BETA SUBUNIT, PUTATIVE (AFU_ORTHOLOGUE AFUA_4G13030)-RELATED"/>
    <property type="match status" value="1"/>
</dbReference>
<dbReference type="InterPro" id="IPR015813">
    <property type="entry name" value="Pyrv/PenolPyrv_kinase-like_dom"/>
</dbReference>
<dbReference type="InterPro" id="IPR005000">
    <property type="entry name" value="Aldolase/citrate-lyase_domain"/>
</dbReference>
<feature type="binding site" evidence="4">
    <location>
        <position position="132"/>
    </location>
    <ligand>
        <name>substrate</name>
    </ligand>
</feature>
<dbReference type="PANTHER" id="PTHR32308:SF10">
    <property type="entry name" value="CITRATE LYASE SUBUNIT BETA"/>
    <property type="match status" value="1"/>
</dbReference>
<keyword evidence="8" id="KW-1185">Reference proteome</keyword>
<feature type="binding site" evidence="5">
    <location>
        <position position="159"/>
    </location>
    <ligand>
        <name>Mg(2+)</name>
        <dbReference type="ChEBI" id="CHEBI:18420"/>
    </ligand>
</feature>
<name>A0A2S8NUZ1_9MOLU</name>
<dbReference type="EMBL" id="PUUG01000032">
    <property type="protein sequence ID" value="PQP79749.1"/>
    <property type="molecule type" value="Genomic_DNA"/>
</dbReference>
<dbReference type="SUPFAM" id="SSF51621">
    <property type="entry name" value="Phosphoenolpyruvate/pyruvate domain"/>
    <property type="match status" value="1"/>
</dbReference>